<dbReference type="AlphaFoldDB" id="A0A9X3AVD9"/>
<dbReference type="GO" id="GO:0036503">
    <property type="term" value="P:ERAD pathway"/>
    <property type="evidence" value="ECO:0007669"/>
    <property type="project" value="TreeGrafter"/>
</dbReference>
<dbReference type="InterPro" id="IPR006597">
    <property type="entry name" value="Sel1-like"/>
</dbReference>
<protein>
    <submittedName>
        <fullName evidence="2">Sel1 repeat family protein</fullName>
    </submittedName>
</protein>
<dbReference type="InterPro" id="IPR050767">
    <property type="entry name" value="Sel1_AlgK"/>
</dbReference>
<name>A0A9X3AVD9_9GAMM</name>
<dbReference type="Gene3D" id="1.25.40.10">
    <property type="entry name" value="Tetratricopeptide repeat domain"/>
    <property type="match status" value="1"/>
</dbReference>
<accession>A0A9X3AVD9</accession>
<keyword evidence="1" id="KW-0732">Signal</keyword>
<dbReference type="EMBL" id="JAMTCD010000005">
    <property type="protein sequence ID" value="MCT7941313.1"/>
    <property type="molecule type" value="Genomic_DNA"/>
</dbReference>
<feature type="signal peptide" evidence="1">
    <location>
        <begin position="1"/>
        <end position="21"/>
    </location>
</feature>
<dbReference type="PANTHER" id="PTHR11102:SF147">
    <property type="entry name" value="SEL1L ADAPTOR SUBUNIT OF ERAD E3 UBIQUITIN LIGASE"/>
    <property type="match status" value="1"/>
</dbReference>
<dbReference type="PANTHER" id="PTHR11102">
    <property type="entry name" value="SEL-1-LIKE PROTEIN"/>
    <property type="match status" value="1"/>
</dbReference>
<evidence type="ECO:0000313" key="3">
    <source>
        <dbReference type="Proteomes" id="UP001155546"/>
    </source>
</evidence>
<gene>
    <name evidence="2" type="ORF">NE535_05810</name>
</gene>
<evidence type="ECO:0000313" key="2">
    <source>
        <dbReference type="EMBL" id="MCT7941313.1"/>
    </source>
</evidence>
<comment type="caution">
    <text evidence="2">The sequence shown here is derived from an EMBL/GenBank/DDBJ whole genome shotgun (WGS) entry which is preliminary data.</text>
</comment>
<dbReference type="InterPro" id="IPR011990">
    <property type="entry name" value="TPR-like_helical_dom_sf"/>
</dbReference>
<sequence length="262" mass="29837">MKIQLVISALAILLFPPLALSNPTSKMQNNITECQSQECTNRFLQYKRLSKAGHSDAMFMLGEFYYRGYGTIQNTNLALKWYRKAAKFDSPLAQYRAGLIYISDVDYQDTPKGIQYLEQADKNHMSAASHLLGLLYFEGIKVSQNTQTASEYFSHSYQLNYPETQKFITQNKSIKEFSTLSQSQIVSDNTSAPTNEMETIQVTSPTLEELFDYQVAFLENTLPDAAVSTGSRIAGRNCNELISCGTQMNRHRIQDFLMIMWF</sequence>
<organism evidence="2 3">
    <name type="scientific">Shewanella holmiensis</name>
    <dbReference type="NCBI Taxonomy" id="2952222"/>
    <lineage>
        <taxon>Bacteria</taxon>
        <taxon>Pseudomonadati</taxon>
        <taxon>Pseudomonadota</taxon>
        <taxon>Gammaproteobacteria</taxon>
        <taxon>Alteromonadales</taxon>
        <taxon>Shewanellaceae</taxon>
        <taxon>Shewanella</taxon>
    </lineage>
</organism>
<reference evidence="2" key="1">
    <citation type="journal article" date="2023" name="Int. J. Syst. Evol. Microbiol.">
        <title>&lt;i&gt;Shewanella septentrionalis&lt;/i&gt; sp. nov. and &lt;i&gt;Shewanella holmiensis&lt;/i&gt; sp. nov., isolated from Baltic Sea water and sediments.</title>
        <authorList>
            <person name="Martin-Rodriguez A.J."/>
            <person name="Thorell K."/>
            <person name="Joffre E."/>
            <person name="Jensie-Markopoulos S."/>
            <person name="Moore E.R.B."/>
            <person name="Sjoling A."/>
        </authorList>
    </citation>
    <scope>NUCLEOTIDE SEQUENCE</scope>
    <source>
        <strain evidence="2">SP1S2-7</strain>
    </source>
</reference>
<feature type="chain" id="PRO_5040882037" evidence="1">
    <location>
        <begin position="22"/>
        <end position="262"/>
    </location>
</feature>
<dbReference type="SUPFAM" id="SSF81901">
    <property type="entry name" value="HCP-like"/>
    <property type="match status" value="1"/>
</dbReference>
<evidence type="ECO:0000256" key="1">
    <source>
        <dbReference type="SAM" id="SignalP"/>
    </source>
</evidence>
<dbReference type="Pfam" id="PF08238">
    <property type="entry name" value="Sel1"/>
    <property type="match status" value="3"/>
</dbReference>
<dbReference type="SMART" id="SM00671">
    <property type="entry name" value="SEL1"/>
    <property type="match status" value="3"/>
</dbReference>
<dbReference type="Proteomes" id="UP001155546">
    <property type="component" value="Unassembled WGS sequence"/>
</dbReference>
<keyword evidence="3" id="KW-1185">Reference proteome</keyword>
<dbReference type="RefSeq" id="WP_261297726.1">
    <property type="nucleotide sequence ID" value="NZ_JAMTCD010000005.1"/>
</dbReference>
<proteinExistence type="predicted"/>